<dbReference type="GO" id="GO:0005524">
    <property type="term" value="F:ATP binding"/>
    <property type="evidence" value="ECO:0007669"/>
    <property type="project" value="UniProtKB-KW"/>
</dbReference>
<keyword evidence="3" id="KW-0547">Nucleotide-binding</keyword>
<organism evidence="6 7">
    <name type="scientific">Dongia rigui</name>
    <dbReference type="NCBI Taxonomy" id="940149"/>
    <lineage>
        <taxon>Bacteria</taxon>
        <taxon>Pseudomonadati</taxon>
        <taxon>Pseudomonadota</taxon>
        <taxon>Alphaproteobacteria</taxon>
        <taxon>Rhodospirillales</taxon>
        <taxon>Dongiaceae</taxon>
        <taxon>Dongia</taxon>
    </lineage>
</organism>
<comment type="similarity">
    <text evidence="1">Belongs to the ABC transporter superfamily.</text>
</comment>
<dbReference type="SUPFAM" id="SSF52540">
    <property type="entry name" value="P-loop containing nucleoside triphosphate hydrolases"/>
    <property type="match status" value="1"/>
</dbReference>
<keyword evidence="7" id="KW-1185">Reference proteome</keyword>
<dbReference type="Proteomes" id="UP001271769">
    <property type="component" value="Unassembled WGS sequence"/>
</dbReference>
<evidence type="ECO:0000313" key="6">
    <source>
        <dbReference type="EMBL" id="MDY0873207.1"/>
    </source>
</evidence>
<dbReference type="RefSeq" id="WP_320501669.1">
    <property type="nucleotide sequence ID" value="NZ_JAXCLX010000002.1"/>
</dbReference>
<evidence type="ECO:0000313" key="7">
    <source>
        <dbReference type="Proteomes" id="UP001271769"/>
    </source>
</evidence>
<dbReference type="InterPro" id="IPR003439">
    <property type="entry name" value="ABC_transporter-like_ATP-bd"/>
</dbReference>
<protein>
    <submittedName>
        <fullName evidence="6">ABC transporter ATP-binding protein</fullName>
    </submittedName>
</protein>
<evidence type="ECO:0000256" key="4">
    <source>
        <dbReference type="ARBA" id="ARBA00022840"/>
    </source>
</evidence>
<dbReference type="Gene3D" id="3.40.50.300">
    <property type="entry name" value="P-loop containing nucleotide triphosphate hydrolases"/>
    <property type="match status" value="1"/>
</dbReference>
<dbReference type="InterPro" id="IPR003593">
    <property type="entry name" value="AAA+_ATPase"/>
</dbReference>
<dbReference type="SMART" id="SM00382">
    <property type="entry name" value="AAA"/>
    <property type="match status" value="1"/>
</dbReference>
<evidence type="ECO:0000256" key="3">
    <source>
        <dbReference type="ARBA" id="ARBA00022741"/>
    </source>
</evidence>
<dbReference type="PANTHER" id="PTHR43335:SF11">
    <property type="entry name" value="ABC TRANSPORTER RELATED"/>
    <property type="match status" value="1"/>
</dbReference>
<sequence>MTLFEQGPAGVAPAIHASHLVKQYGTHRAVDGVELMIEPGRTVALIGHNGAGKTTLMKLILGLIRPSAGDLVVLGARPSLAGLDYRRQIGFLPENVAFHDELTGTQTLRFYADLKSAPRSQCAELLERVGLSFAAGRRVKTYSKGMRQRLGLAQALLGVPRLLLLDEPTTGLDPNSRREFFAIIRELSARGATVIISSHILTELEAQTDLVAIMKGGHLVGLGPLETLRSQAALPVRFVVGCRGSAETLSTHLADLDACVINQDALMVACPVADKMTTLARLVALGAAVTDIDIRHPGLDEIYNHFSPQPADRTGGAA</sequence>
<dbReference type="InterPro" id="IPR017871">
    <property type="entry name" value="ABC_transporter-like_CS"/>
</dbReference>
<dbReference type="EMBL" id="JAXCLX010000002">
    <property type="protein sequence ID" value="MDY0873207.1"/>
    <property type="molecule type" value="Genomic_DNA"/>
</dbReference>
<proteinExistence type="inferred from homology"/>
<dbReference type="CDD" id="cd03230">
    <property type="entry name" value="ABC_DR_subfamily_A"/>
    <property type="match status" value="1"/>
</dbReference>
<evidence type="ECO:0000256" key="2">
    <source>
        <dbReference type="ARBA" id="ARBA00022448"/>
    </source>
</evidence>
<gene>
    <name evidence="6" type="ORF">SMD31_14795</name>
</gene>
<keyword evidence="2" id="KW-0813">Transport</keyword>
<evidence type="ECO:0000259" key="5">
    <source>
        <dbReference type="PROSITE" id="PS50893"/>
    </source>
</evidence>
<evidence type="ECO:0000256" key="1">
    <source>
        <dbReference type="ARBA" id="ARBA00005417"/>
    </source>
</evidence>
<dbReference type="PROSITE" id="PS00211">
    <property type="entry name" value="ABC_TRANSPORTER_1"/>
    <property type="match status" value="1"/>
</dbReference>
<reference evidence="6 7" key="1">
    <citation type="journal article" date="2013" name="Antonie Van Leeuwenhoek">
        <title>Dongia rigui sp. nov., isolated from freshwater of a large wetland in Korea.</title>
        <authorList>
            <person name="Baik K.S."/>
            <person name="Hwang Y.M."/>
            <person name="Choi J.S."/>
            <person name="Kwon J."/>
            <person name="Seong C.N."/>
        </authorList>
    </citation>
    <scope>NUCLEOTIDE SEQUENCE [LARGE SCALE GENOMIC DNA]</scope>
    <source>
        <strain evidence="6 7">04SU4-P</strain>
    </source>
</reference>
<feature type="domain" description="ABC transporter" evidence="5">
    <location>
        <begin position="15"/>
        <end position="241"/>
    </location>
</feature>
<dbReference type="PROSITE" id="PS50893">
    <property type="entry name" value="ABC_TRANSPORTER_2"/>
    <property type="match status" value="1"/>
</dbReference>
<name>A0ABU5E1H5_9PROT</name>
<comment type="caution">
    <text evidence="6">The sequence shown here is derived from an EMBL/GenBank/DDBJ whole genome shotgun (WGS) entry which is preliminary data.</text>
</comment>
<accession>A0ABU5E1H5</accession>
<dbReference type="PANTHER" id="PTHR43335">
    <property type="entry name" value="ABC TRANSPORTER, ATP-BINDING PROTEIN"/>
    <property type="match status" value="1"/>
</dbReference>
<dbReference type="Pfam" id="PF00005">
    <property type="entry name" value="ABC_tran"/>
    <property type="match status" value="1"/>
</dbReference>
<dbReference type="InterPro" id="IPR027417">
    <property type="entry name" value="P-loop_NTPase"/>
</dbReference>
<keyword evidence="4 6" id="KW-0067">ATP-binding</keyword>